<protein>
    <submittedName>
        <fullName evidence="1">Uncharacterized protein</fullName>
    </submittedName>
</protein>
<reference evidence="2" key="2">
    <citation type="submission" date="2015-01" db="EMBL/GenBank/DDBJ databases">
        <title>Evolutionary Origins and Diversification of the Mycorrhizal Mutualists.</title>
        <authorList>
            <consortium name="DOE Joint Genome Institute"/>
            <consortium name="Mycorrhizal Genomics Consortium"/>
            <person name="Kohler A."/>
            <person name="Kuo A."/>
            <person name="Nagy L.G."/>
            <person name="Floudas D."/>
            <person name="Copeland A."/>
            <person name="Barry K.W."/>
            <person name="Cichocki N."/>
            <person name="Veneault-Fourrey C."/>
            <person name="LaButti K."/>
            <person name="Lindquist E.A."/>
            <person name="Lipzen A."/>
            <person name="Lundell T."/>
            <person name="Morin E."/>
            <person name="Murat C."/>
            <person name="Riley R."/>
            <person name="Ohm R."/>
            <person name="Sun H."/>
            <person name="Tunlid A."/>
            <person name="Henrissat B."/>
            <person name="Grigoriev I.V."/>
            <person name="Hibbett D.S."/>
            <person name="Martin F."/>
        </authorList>
    </citation>
    <scope>NUCLEOTIDE SEQUENCE [LARGE SCALE GENOMIC DNA]</scope>
    <source>
        <strain evidence="2">MUT 4182</strain>
    </source>
</reference>
<dbReference type="Proteomes" id="UP000054248">
    <property type="component" value="Unassembled WGS sequence"/>
</dbReference>
<reference evidence="1 2" key="1">
    <citation type="submission" date="2014-04" db="EMBL/GenBank/DDBJ databases">
        <authorList>
            <consortium name="DOE Joint Genome Institute"/>
            <person name="Kuo A."/>
            <person name="Girlanda M."/>
            <person name="Perotto S."/>
            <person name="Kohler A."/>
            <person name="Nagy L.G."/>
            <person name="Floudas D."/>
            <person name="Copeland A."/>
            <person name="Barry K.W."/>
            <person name="Cichocki N."/>
            <person name="Veneault-Fourrey C."/>
            <person name="LaButti K."/>
            <person name="Lindquist E.A."/>
            <person name="Lipzen A."/>
            <person name="Lundell T."/>
            <person name="Morin E."/>
            <person name="Murat C."/>
            <person name="Sun H."/>
            <person name="Tunlid A."/>
            <person name="Henrissat B."/>
            <person name="Grigoriev I.V."/>
            <person name="Hibbett D.S."/>
            <person name="Martin F."/>
            <person name="Nordberg H.P."/>
            <person name="Cantor M.N."/>
            <person name="Hua S.X."/>
        </authorList>
    </citation>
    <scope>NUCLEOTIDE SEQUENCE [LARGE SCALE GENOMIC DNA]</scope>
    <source>
        <strain evidence="1 2">MUT 4182</strain>
    </source>
</reference>
<dbReference type="EMBL" id="KN822977">
    <property type="protein sequence ID" value="KIO29889.1"/>
    <property type="molecule type" value="Genomic_DNA"/>
</dbReference>
<evidence type="ECO:0000313" key="2">
    <source>
        <dbReference type="Proteomes" id="UP000054248"/>
    </source>
</evidence>
<accession>A0A0C3QQN0</accession>
<dbReference type="AlphaFoldDB" id="A0A0C3QQN0"/>
<evidence type="ECO:0000313" key="1">
    <source>
        <dbReference type="EMBL" id="KIO29889.1"/>
    </source>
</evidence>
<sequence length="81" mass="9257">MAEVVRETDQWHFPFAEYQPSHHRRELAIMYENTRLAMLIPHRKPAASPTPNKVFGSTWWSFCGPCSPVKSLQPAQVSTSS</sequence>
<name>A0A0C3QQN0_9AGAM</name>
<organism evidence="1 2">
    <name type="scientific">Tulasnella calospora MUT 4182</name>
    <dbReference type="NCBI Taxonomy" id="1051891"/>
    <lineage>
        <taxon>Eukaryota</taxon>
        <taxon>Fungi</taxon>
        <taxon>Dikarya</taxon>
        <taxon>Basidiomycota</taxon>
        <taxon>Agaricomycotina</taxon>
        <taxon>Agaricomycetes</taxon>
        <taxon>Cantharellales</taxon>
        <taxon>Tulasnellaceae</taxon>
        <taxon>Tulasnella</taxon>
    </lineage>
</organism>
<proteinExistence type="predicted"/>
<gene>
    <name evidence="1" type="ORF">M407DRAFT_242416</name>
</gene>
<keyword evidence="2" id="KW-1185">Reference proteome</keyword>
<dbReference type="HOGENOM" id="CLU_2575610_0_0_1"/>